<evidence type="ECO:0000256" key="1">
    <source>
        <dbReference type="SAM" id="MobiDB-lite"/>
    </source>
</evidence>
<keyword evidence="3" id="KW-1185">Reference proteome</keyword>
<proteinExistence type="predicted"/>
<feature type="compositionally biased region" description="Polar residues" evidence="1">
    <location>
        <begin position="486"/>
        <end position="500"/>
    </location>
</feature>
<name>A0A6I6JYW4_9BACT</name>
<dbReference type="Proteomes" id="UP000428260">
    <property type="component" value="Chromosome"/>
</dbReference>
<organism evidence="2 3">
    <name type="scientific">Maribellus comscasis</name>
    <dbReference type="NCBI Taxonomy" id="2681766"/>
    <lineage>
        <taxon>Bacteria</taxon>
        <taxon>Pseudomonadati</taxon>
        <taxon>Bacteroidota</taxon>
        <taxon>Bacteroidia</taxon>
        <taxon>Marinilabiliales</taxon>
        <taxon>Prolixibacteraceae</taxon>
        <taxon>Maribellus</taxon>
    </lineage>
</organism>
<gene>
    <name evidence="2" type="ORF">GM418_23560</name>
</gene>
<sequence length="1445" mass="160985">MNPNQRLSIMTFPQFFDGNELQVNIVVIPRDHNPLNPIIVGEEPQIPDATAAFADANFSFGAQLIQGFGVNPLPQPKPLSEAIQLTTTSPGNPREIFEAMANPNHLQIFNLGMVNSNINLQNIPAERQFQKARPAQVSVYKHIPKSFLRATGNKPVGNKNAFTGDQYHCAVKAAKFYEGFKRSSNIISWGKVFAHILRQPLLARAAGFIYSASIPVEADTFPDGGFLYIDLAGGSSFSPQQAADDTFIKKYAARIPALTPGEPRHVFASLLYPVVNVHDGNYDKLFIETAEFDDGFAKIVHCHQPPHRDPLVEEADGSYPVKDTGINLGWNDVQILNWYMRQLSIDPSVASPEKRLDAPIGVNGYVIDVREMAEAGDPENAWESLNWVDSKQPLTLSKNPNINNDFIQLDSFHGNLPYQVYPQQLDGTEQVTGVMQPYWLPMYFANWNGHSMVLPDNDAATVYQTTNPNLDADPEGQPATDKDGNPATTGTGVSGAAKNNLNQLYNPGPISAQLRYGRTFQFRIRMQDLSGGTPAIDLNPVNESPSDIATCLFKRYIAPIQPRIQEIEVVPTAQPGELHPVIGTDGPSELNELNIRRPKLGYPAVVYTDKYNDPIQRLLNQSNMSLDVDNANHSHNAEHRVGLGIADPDVNQVEITVEIETLKLDKLSSVNGKDDYVHLYTTRRFFPDIDGNDDNYEATLNIPIEYKDIEGPDKVLNVGAEINLVQDLGLTDDIDNLPQLVLPTARTVRLTIRAVCEDKADDNDTSAYYGVIDAADKTMDVRYGEPFSVELYKPSTDETGLLALTPGVPNVQALYMRPDTSTVFDGRLTTLFFGSENVTQNTNVKQLADQLNLESSGLTLNAPKGKRVVFGCSSRIRHTLAPDGSSITFASKSDLFNHWVCCINFELDRDWMWNALETDSFIVKRTKGFTHDNQPEEEDAEIGRIKMIRTASFESLDNPQRNSTQIVFIDAVEPKKDPQATNPFPDTIDVAYTLEPRFKADHAAERDEPVAVEMTLPITTPPAQVPKIVSAGFALSPYVRDEKYQNSESRKRFLWIEFADPVDDPQDTYFGRVLVNSPDQLISNNRPSLFVGQQEPPLPIDPELIRIISPSSSNDLAGLNAMQAMVKSTSSDKHYILPLPPGLHANSDEMFGFFTYEFRVGHFERPAVAPGQEPEKVWTTAQGRFGRRLKSQGIQHPAPALTCMPNRDKDKLWVTAPYAVAVHKGKNVTADPPRTELWALLYAQVKQADNNDYRNILLDDRPLDWRIQVENEKDENTLQKYSKEELQLLSKITLKTQKGQTSVAPVNNVIKLVDFTRKNKSSTKYGTTVWTNKEVTQFLSIFGLPKDASLSVVVVETLPQINNIFEHISGLNQPQVAQTTANLLSEEQKATFSREFTKRFSARSATFTAVDVQQKPSPVSDELGHHRILRTSRLTKVPDVCCTDC</sequence>
<evidence type="ECO:0000313" key="2">
    <source>
        <dbReference type="EMBL" id="QGY46529.1"/>
    </source>
</evidence>
<dbReference type="KEGG" id="mcos:GM418_23560"/>
<dbReference type="RefSeq" id="WP_158869660.1">
    <property type="nucleotide sequence ID" value="NZ_CP046401.1"/>
</dbReference>
<protein>
    <submittedName>
        <fullName evidence="2">Uncharacterized protein</fullName>
    </submittedName>
</protein>
<dbReference type="EMBL" id="CP046401">
    <property type="protein sequence ID" value="QGY46529.1"/>
    <property type="molecule type" value="Genomic_DNA"/>
</dbReference>
<reference evidence="2 3" key="1">
    <citation type="submission" date="2019-11" db="EMBL/GenBank/DDBJ databases">
        <authorList>
            <person name="Zheng R.K."/>
            <person name="Sun C.M."/>
        </authorList>
    </citation>
    <scope>NUCLEOTIDE SEQUENCE [LARGE SCALE GENOMIC DNA]</scope>
    <source>
        <strain evidence="2 3">WC007</strain>
    </source>
</reference>
<feature type="region of interest" description="Disordered" evidence="1">
    <location>
        <begin position="463"/>
        <end position="500"/>
    </location>
</feature>
<accession>A0A6I6JYW4</accession>
<evidence type="ECO:0000313" key="3">
    <source>
        <dbReference type="Proteomes" id="UP000428260"/>
    </source>
</evidence>